<keyword evidence="5 7" id="KW-0408">Iron</keyword>
<reference evidence="10" key="2">
    <citation type="submission" date="2015-02" db="UniProtKB">
        <authorList>
            <consortium name="EnsemblMetazoa"/>
        </authorList>
    </citation>
    <scope>IDENTIFICATION</scope>
</reference>
<dbReference type="InterPro" id="IPR036396">
    <property type="entry name" value="Cyt_P450_sf"/>
</dbReference>
<dbReference type="Pfam" id="PF00067">
    <property type="entry name" value="p450"/>
    <property type="match status" value="1"/>
</dbReference>
<organism evidence="10 11">
    <name type="scientific">Strigamia maritima</name>
    <name type="common">European centipede</name>
    <name type="synonym">Geophilus maritimus</name>
    <dbReference type="NCBI Taxonomy" id="126957"/>
    <lineage>
        <taxon>Eukaryota</taxon>
        <taxon>Metazoa</taxon>
        <taxon>Ecdysozoa</taxon>
        <taxon>Arthropoda</taxon>
        <taxon>Myriapoda</taxon>
        <taxon>Chilopoda</taxon>
        <taxon>Pleurostigmophora</taxon>
        <taxon>Geophilomorpha</taxon>
        <taxon>Linotaeniidae</taxon>
        <taxon>Strigamia</taxon>
    </lineage>
</organism>
<name>T1JKI8_STRMM</name>
<dbReference type="EMBL" id="JH431912">
    <property type="status" value="NOT_ANNOTATED_CDS"/>
    <property type="molecule type" value="Genomic_DNA"/>
</dbReference>
<dbReference type="SUPFAM" id="SSF48264">
    <property type="entry name" value="Cytochrome P450"/>
    <property type="match status" value="1"/>
</dbReference>
<keyword evidence="11" id="KW-1185">Reference proteome</keyword>
<dbReference type="PhylomeDB" id="T1JKI8"/>
<dbReference type="GO" id="GO:0006805">
    <property type="term" value="P:xenobiotic metabolic process"/>
    <property type="evidence" value="ECO:0007669"/>
    <property type="project" value="TreeGrafter"/>
</dbReference>
<dbReference type="PRINTS" id="PR00463">
    <property type="entry name" value="EP450I"/>
</dbReference>
<protein>
    <recommendedName>
        <fullName evidence="12">Cytochrome P450</fullName>
    </recommendedName>
</protein>
<dbReference type="GO" id="GO:0005506">
    <property type="term" value="F:iron ion binding"/>
    <property type="evidence" value="ECO:0007669"/>
    <property type="project" value="InterPro"/>
</dbReference>
<keyword evidence="4 8" id="KW-0560">Oxidoreductase</keyword>
<accession>T1JKI8</accession>
<evidence type="ECO:0000256" key="9">
    <source>
        <dbReference type="SAM" id="Phobius"/>
    </source>
</evidence>
<feature type="binding site" description="axial binding residue" evidence="7">
    <location>
        <position position="435"/>
    </location>
    <ligand>
        <name>heme</name>
        <dbReference type="ChEBI" id="CHEBI:30413"/>
    </ligand>
    <ligandPart>
        <name>Fe</name>
        <dbReference type="ChEBI" id="CHEBI:18248"/>
    </ligandPart>
</feature>
<comment type="similarity">
    <text evidence="2 8">Belongs to the cytochrome P450 family.</text>
</comment>
<evidence type="ECO:0000256" key="2">
    <source>
        <dbReference type="ARBA" id="ARBA00010617"/>
    </source>
</evidence>
<keyword evidence="7 8" id="KW-0349">Heme</keyword>
<keyword evidence="9" id="KW-1133">Transmembrane helix</keyword>
<evidence type="ECO:0000256" key="7">
    <source>
        <dbReference type="PIRSR" id="PIRSR602401-1"/>
    </source>
</evidence>
<evidence type="ECO:0000256" key="5">
    <source>
        <dbReference type="ARBA" id="ARBA00023004"/>
    </source>
</evidence>
<feature type="transmembrane region" description="Helical" evidence="9">
    <location>
        <begin position="7"/>
        <end position="26"/>
    </location>
</feature>
<keyword evidence="3 7" id="KW-0479">Metal-binding</keyword>
<proteinExistence type="inferred from homology"/>
<keyword evidence="6 8" id="KW-0503">Monooxygenase</keyword>
<dbReference type="PANTHER" id="PTHR24300">
    <property type="entry name" value="CYTOCHROME P450 508A4-RELATED"/>
    <property type="match status" value="1"/>
</dbReference>
<dbReference type="PRINTS" id="PR00385">
    <property type="entry name" value="P450"/>
</dbReference>
<evidence type="ECO:0000256" key="8">
    <source>
        <dbReference type="RuleBase" id="RU000461"/>
    </source>
</evidence>
<dbReference type="PROSITE" id="PS00086">
    <property type="entry name" value="CYTOCHROME_P450"/>
    <property type="match status" value="1"/>
</dbReference>
<dbReference type="GO" id="GO:0006082">
    <property type="term" value="P:organic acid metabolic process"/>
    <property type="evidence" value="ECO:0007669"/>
    <property type="project" value="TreeGrafter"/>
</dbReference>
<dbReference type="InterPro" id="IPR002401">
    <property type="entry name" value="Cyt_P450_E_grp-I"/>
</dbReference>
<evidence type="ECO:0000313" key="10">
    <source>
        <dbReference type="EnsemblMetazoa" id="SMAR014368-PA"/>
    </source>
</evidence>
<evidence type="ECO:0000256" key="6">
    <source>
        <dbReference type="ARBA" id="ARBA00023033"/>
    </source>
</evidence>
<comment type="cofactor">
    <cofactor evidence="1 7">
        <name>heme</name>
        <dbReference type="ChEBI" id="CHEBI:30413"/>
    </cofactor>
</comment>
<dbReference type="HOGENOM" id="CLU_001570_22_0_1"/>
<evidence type="ECO:0000256" key="3">
    <source>
        <dbReference type="ARBA" id="ARBA00022723"/>
    </source>
</evidence>
<dbReference type="InterPro" id="IPR001128">
    <property type="entry name" value="Cyt_P450"/>
</dbReference>
<evidence type="ECO:0000256" key="1">
    <source>
        <dbReference type="ARBA" id="ARBA00001971"/>
    </source>
</evidence>
<evidence type="ECO:0000256" key="4">
    <source>
        <dbReference type="ARBA" id="ARBA00023002"/>
    </source>
</evidence>
<dbReference type="GO" id="GO:0020037">
    <property type="term" value="F:heme binding"/>
    <property type="evidence" value="ECO:0007669"/>
    <property type="project" value="InterPro"/>
</dbReference>
<dbReference type="EnsemblMetazoa" id="SMAR014368-RA">
    <property type="protein sequence ID" value="SMAR014368-PA"/>
    <property type="gene ID" value="SMAR014368"/>
</dbReference>
<dbReference type="FunFam" id="1.10.630.10:FF:000036">
    <property type="entry name" value="CYtochrome P450 family"/>
    <property type="match status" value="1"/>
</dbReference>
<dbReference type="GO" id="GO:0005737">
    <property type="term" value="C:cytoplasm"/>
    <property type="evidence" value="ECO:0007669"/>
    <property type="project" value="TreeGrafter"/>
</dbReference>
<dbReference type="PANTHER" id="PTHR24300:SF403">
    <property type="entry name" value="CYTOCHROME P450 306A1"/>
    <property type="match status" value="1"/>
</dbReference>
<dbReference type="Gene3D" id="1.10.630.10">
    <property type="entry name" value="Cytochrome P450"/>
    <property type="match status" value="1"/>
</dbReference>
<reference evidence="11" key="1">
    <citation type="submission" date="2011-05" db="EMBL/GenBank/DDBJ databases">
        <authorList>
            <person name="Richards S.R."/>
            <person name="Qu J."/>
            <person name="Jiang H."/>
            <person name="Jhangiani S.N."/>
            <person name="Agravi P."/>
            <person name="Goodspeed R."/>
            <person name="Gross S."/>
            <person name="Mandapat C."/>
            <person name="Jackson L."/>
            <person name="Mathew T."/>
            <person name="Pu L."/>
            <person name="Thornton R."/>
            <person name="Saada N."/>
            <person name="Wilczek-Boney K.B."/>
            <person name="Lee S."/>
            <person name="Kovar C."/>
            <person name="Wu Y."/>
            <person name="Scherer S.E."/>
            <person name="Worley K.C."/>
            <person name="Muzny D.M."/>
            <person name="Gibbs R."/>
        </authorList>
    </citation>
    <scope>NUCLEOTIDE SEQUENCE</scope>
    <source>
        <strain evidence="11">Brora</strain>
    </source>
</reference>
<evidence type="ECO:0000313" key="11">
    <source>
        <dbReference type="Proteomes" id="UP000014500"/>
    </source>
</evidence>
<evidence type="ECO:0008006" key="12">
    <source>
        <dbReference type="Google" id="ProtNLM"/>
    </source>
</evidence>
<sequence>MVPLMCCDSLCLLIAAAVCYFAWWLWSTRQGDLPPGPRGLPFVGYLPFLSRNGEVQLAEISKKYGNVTRFTIGSVQFVLLGDYKAVVEAFVNQKTTFIGRPKSNLFKVKETDRGVCITDGEVWRQMRKFTLICFKEFDIGNTLMEPRILNEIGHFLNELTNFRGKSVDPSNWLGISIANIFSVFEFGRRFEYSDPVFINLVKLTDDAMTHFSSIALRALFPWTYNIPFLDSVTGESRMVHIRNEVEKFMCKKIKEHQKSQDGTMNDFIDAFLKKRQENIETTGSEVVSLEANLWILFIAGSKTTVTTLLWAILYMALYPKVQKKVQDEIDDVVGMQRAPSSTDKLPYTEATLLEIQRCGSVVPLNLEHRNSEEANLFGYKIPKDSRVISNLWAIHHDPKLWNDPHKFMPERFLNAKGEVEKPEYFIPFSIGKHICIGENMAKLELFLYLTSILQRFDIKPSANELSTKSVSGITRCPTPYTVSFGTRQGYQVSH</sequence>
<dbReference type="GO" id="GO:0008395">
    <property type="term" value="F:steroid hydroxylase activity"/>
    <property type="evidence" value="ECO:0007669"/>
    <property type="project" value="TreeGrafter"/>
</dbReference>
<dbReference type="STRING" id="126957.T1JKI8"/>
<keyword evidence="9" id="KW-0472">Membrane</keyword>
<dbReference type="OMA" id="SYHVPAR"/>
<dbReference type="GO" id="GO:0016712">
    <property type="term" value="F:oxidoreductase activity, acting on paired donors, with incorporation or reduction of molecular oxygen, reduced flavin or flavoprotein as one donor, and incorporation of one atom of oxygen"/>
    <property type="evidence" value="ECO:0007669"/>
    <property type="project" value="TreeGrafter"/>
</dbReference>
<keyword evidence="9" id="KW-0812">Transmembrane</keyword>
<dbReference type="AlphaFoldDB" id="T1JKI8"/>
<dbReference type="Proteomes" id="UP000014500">
    <property type="component" value="Unassembled WGS sequence"/>
</dbReference>
<dbReference type="InterPro" id="IPR017972">
    <property type="entry name" value="Cyt_P450_CS"/>
</dbReference>
<dbReference type="InterPro" id="IPR050182">
    <property type="entry name" value="Cytochrome_P450_fam2"/>
</dbReference>
<dbReference type="eggNOG" id="KOG0156">
    <property type="taxonomic scope" value="Eukaryota"/>
</dbReference>